<evidence type="ECO:0000313" key="2">
    <source>
        <dbReference type="Proteomes" id="UP000252797"/>
    </source>
</evidence>
<dbReference type="STRING" id="53345.LIU_06445"/>
<reference evidence="1 2" key="1">
    <citation type="submission" date="2015-06" db="EMBL/GenBank/DDBJ databases">
        <title>The Genome Sequence of Enterococcus durans 4EA1.</title>
        <authorList>
            <consortium name="The Broad Institute Genomics Platform"/>
            <consortium name="The Broad Institute Genome Sequencing Center for Infectious Disease"/>
            <person name="Earl A.M."/>
            <person name="Van Tyne D."/>
            <person name="Lebreton F."/>
            <person name="Saavedra J.T."/>
            <person name="Gilmore M.S."/>
            <person name="Manson Mcguire A."/>
            <person name="Clock S."/>
            <person name="Crupain M."/>
            <person name="Rangan U."/>
            <person name="Young S."/>
            <person name="Abouelleil A."/>
            <person name="Cao P."/>
            <person name="Chapman S.B."/>
            <person name="Griggs A."/>
            <person name="Priest M."/>
            <person name="Shea T."/>
            <person name="Wortman J."/>
            <person name="Nusbaum C."/>
            <person name="Birren B."/>
        </authorList>
    </citation>
    <scope>NUCLEOTIDE SEQUENCE [LARGE SCALE GENOMIC DNA]</scope>
    <source>
        <strain evidence="1 2">4EA1</strain>
    </source>
</reference>
<dbReference type="EMBL" id="LEPB01000004">
    <property type="protein sequence ID" value="RCA10287.1"/>
    <property type="molecule type" value="Genomic_DNA"/>
</dbReference>
<comment type="caution">
    <text evidence="1">The sequence shown here is derived from an EMBL/GenBank/DDBJ whole genome shotgun (WGS) entry which is preliminary data.</text>
</comment>
<proteinExistence type="predicted"/>
<accession>A0A367CCB2</accession>
<protein>
    <submittedName>
        <fullName evidence="1">Uncharacterized protein</fullName>
    </submittedName>
</protein>
<gene>
    <name evidence="1" type="ORF">EA71_01037</name>
</gene>
<sequence length="349" mass="40873">MELDYELHGETAKIFYAETLVSQLKSLKIEQSVLFLTNQRYYDLFADKINQLFANPRKIDWYICANTQCNHLIELSNLLTFAKRYPENEAFLIIGFGNEGIMDLAGFFQKHTPLESKLWLIPVSIRSMARALTPERIILQLPNQVVLQTQTLPERIVYDQTISEKQISGKQIDFLTFVFCGILCDHSFLQTLYKNYPTTQQLYHRPFTGMLEEMIYFYQEEADKLTNYGKLFEQAFYLSENGHLLSASMKKLLGMLFQFVWNVEITKMPFQLKNFFIWLKHLNYPIGWPEQLSKTDYLENVLQLAEKSKKILILEEIGIIGGYQSPTEKELLKTMATYEKIVNEIRGIK</sequence>
<dbReference type="AlphaFoldDB" id="A0A367CCB2"/>
<name>A0A367CCB2_9ENTE</name>
<dbReference type="Proteomes" id="UP000252797">
    <property type="component" value="Unassembled WGS sequence"/>
</dbReference>
<organism evidence="1 2">
    <name type="scientific">Enterococcus durans</name>
    <dbReference type="NCBI Taxonomy" id="53345"/>
    <lineage>
        <taxon>Bacteria</taxon>
        <taxon>Bacillati</taxon>
        <taxon>Bacillota</taxon>
        <taxon>Bacilli</taxon>
        <taxon>Lactobacillales</taxon>
        <taxon>Enterococcaceae</taxon>
        <taxon>Enterococcus</taxon>
    </lineage>
</organism>
<dbReference type="RefSeq" id="WP_113845430.1">
    <property type="nucleotide sequence ID" value="NZ_CABGJE010000001.1"/>
</dbReference>
<evidence type="ECO:0000313" key="1">
    <source>
        <dbReference type="EMBL" id="RCA10287.1"/>
    </source>
</evidence>